<keyword evidence="8" id="KW-1185">Reference proteome</keyword>
<organism evidence="7 8">
    <name type="scientific">Metallumcola ferriviriculae</name>
    <dbReference type="NCBI Taxonomy" id="3039180"/>
    <lineage>
        <taxon>Bacteria</taxon>
        <taxon>Bacillati</taxon>
        <taxon>Bacillota</taxon>
        <taxon>Clostridia</taxon>
        <taxon>Neomoorellales</taxon>
        <taxon>Desulfitibacteraceae</taxon>
        <taxon>Metallumcola</taxon>
    </lineage>
</organism>
<name>A0AAU0UJJ0_9FIRM</name>
<gene>
    <name evidence="7" type="ORF">MFMK1_000471</name>
</gene>
<evidence type="ECO:0000313" key="7">
    <source>
        <dbReference type="EMBL" id="WRO20682.1"/>
    </source>
</evidence>
<dbReference type="GO" id="GO:0005886">
    <property type="term" value="C:plasma membrane"/>
    <property type="evidence" value="ECO:0007669"/>
    <property type="project" value="UniProtKB-SubCell"/>
</dbReference>
<sequence length="115" mass="12462">MLKGFTLILVFQLAGEALVYILNLPIPGPVMGLLLLWLSLVKGWLSLESVEETANLLLNNLVLLFVPIVVGAMVYADILIEYWLALGLGIIVSTLAGMLATGMIATHWKRKGTDA</sequence>
<feature type="transmembrane region" description="Helical" evidence="6">
    <location>
        <begin position="27"/>
        <end position="45"/>
    </location>
</feature>
<evidence type="ECO:0000256" key="3">
    <source>
        <dbReference type="ARBA" id="ARBA00022692"/>
    </source>
</evidence>
<accession>A0AAU0UJJ0</accession>
<reference evidence="7 8" key="1">
    <citation type="submission" date="2023-04" db="EMBL/GenBank/DDBJ databases">
        <authorList>
            <person name="Hsu D."/>
        </authorList>
    </citation>
    <scope>NUCLEOTIDE SEQUENCE [LARGE SCALE GENOMIC DNA]</scope>
    <source>
        <strain evidence="7 8">MK1</strain>
    </source>
</reference>
<evidence type="ECO:0000256" key="1">
    <source>
        <dbReference type="ARBA" id="ARBA00004651"/>
    </source>
</evidence>
<dbReference type="KEGG" id="dbc:MFMK1_000471"/>
<proteinExistence type="predicted"/>
<evidence type="ECO:0000256" key="4">
    <source>
        <dbReference type="ARBA" id="ARBA00022989"/>
    </source>
</evidence>
<keyword evidence="3 6" id="KW-0812">Transmembrane</keyword>
<dbReference type="PANTHER" id="PTHR33931">
    <property type="entry name" value="HOLIN-LIKE PROTEIN CIDA-RELATED"/>
    <property type="match status" value="1"/>
</dbReference>
<dbReference type="Pfam" id="PF03788">
    <property type="entry name" value="LrgA"/>
    <property type="match status" value="1"/>
</dbReference>
<evidence type="ECO:0000256" key="6">
    <source>
        <dbReference type="SAM" id="Phobius"/>
    </source>
</evidence>
<dbReference type="RefSeq" id="WP_366923568.1">
    <property type="nucleotide sequence ID" value="NZ_CP121694.1"/>
</dbReference>
<dbReference type="Proteomes" id="UP001329915">
    <property type="component" value="Chromosome"/>
</dbReference>
<keyword evidence="5 6" id="KW-0472">Membrane</keyword>
<protein>
    <submittedName>
        <fullName evidence="7">CidA/LrgA family protein</fullName>
    </submittedName>
</protein>
<feature type="transmembrane region" description="Helical" evidence="6">
    <location>
        <begin position="82"/>
        <end position="105"/>
    </location>
</feature>
<keyword evidence="2" id="KW-1003">Cell membrane</keyword>
<evidence type="ECO:0000313" key="8">
    <source>
        <dbReference type="Proteomes" id="UP001329915"/>
    </source>
</evidence>
<dbReference type="EMBL" id="CP121694">
    <property type="protein sequence ID" value="WRO20682.1"/>
    <property type="molecule type" value="Genomic_DNA"/>
</dbReference>
<evidence type="ECO:0000256" key="2">
    <source>
        <dbReference type="ARBA" id="ARBA00022475"/>
    </source>
</evidence>
<dbReference type="InterPro" id="IPR005538">
    <property type="entry name" value="LrgA/CidA"/>
</dbReference>
<keyword evidence="4 6" id="KW-1133">Transmembrane helix</keyword>
<dbReference type="AlphaFoldDB" id="A0AAU0UJJ0"/>
<evidence type="ECO:0000256" key="5">
    <source>
        <dbReference type="ARBA" id="ARBA00023136"/>
    </source>
</evidence>
<dbReference type="PANTHER" id="PTHR33931:SF2">
    <property type="entry name" value="HOLIN-LIKE PROTEIN CIDA"/>
    <property type="match status" value="1"/>
</dbReference>
<comment type="subcellular location">
    <subcellularLocation>
        <location evidence="1">Cell membrane</location>
        <topology evidence="1">Multi-pass membrane protein</topology>
    </subcellularLocation>
</comment>
<feature type="transmembrane region" description="Helical" evidence="6">
    <location>
        <begin position="57"/>
        <end position="76"/>
    </location>
</feature>